<dbReference type="CDD" id="cd01650">
    <property type="entry name" value="RT_nLTR_like"/>
    <property type="match status" value="1"/>
</dbReference>
<evidence type="ECO:0000313" key="2">
    <source>
        <dbReference type="EMBL" id="KAA3465999.1"/>
    </source>
</evidence>
<dbReference type="Pfam" id="PF00078">
    <property type="entry name" value="RVT_1"/>
    <property type="match status" value="1"/>
</dbReference>
<keyword evidence="2" id="KW-0695">RNA-directed DNA polymerase</keyword>
<dbReference type="EMBL" id="SMMG02000007">
    <property type="protein sequence ID" value="KAA3465999.1"/>
    <property type="molecule type" value="Genomic_DNA"/>
</dbReference>
<proteinExistence type="predicted"/>
<evidence type="ECO:0000259" key="1">
    <source>
        <dbReference type="PROSITE" id="PS50878"/>
    </source>
</evidence>
<dbReference type="PROSITE" id="PS50878">
    <property type="entry name" value="RT_POL"/>
    <property type="match status" value="1"/>
</dbReference>
<dbReference type="InterPro" id="IPR043502">
    <property type="entry name" value="DNA/RNA_pol_sf"/>
</dbReference>
<keyword evidence="2" id="KW-0808">Transferase</keyword>
<dbReference type="Proteomes" id="UP000325315">
    <property type="component" value="Unassembled WGS sequence"/>
</dbReference>
<dbReference type="InterPro" id="IPR052343">
    <property type="entry name" value="Retrotransposon-Effector_Assoc"/>
</dbReference>
<gene>
    <name evidence="2" type="ORF">EPI10_001128</name>
</gene>
<keyword evidence="3" id="KW-1185">Reference proteome</keyword>
<organism evidence="2 3">
    <name type="scientific">Gossypium australe</name>
    <dbReference type="NCBI Taxonomy" id="47621"/>
    <lineage>
        <taxon>Eukaryota</taxon>
        <taxon>Viridiplantae</taxon>
        <taxon>Streptophyta</taxon>
        <taxon>Embryophyta</taxon>
        <taxon>Tracheophyta</taxon>
        <taxon>Spermatophyta</taxon>
        <taxon>Magnoliopsida</taxon>
        <taxon>eudicotyledons</taxon>
        <taxon>Gunneridae</taxon>
        <taxon>Pentapetalae</taxon>
        <taxon>rosids</taxon>
        <taxon>malvids</taxon>
        <taxon>Malvales</taxon>
        <taxon>Malvaceae</taxon>
        <taxon>Malvoideae</taxon>
        <taxon>Gossypium</taxon>
    </lineage>
</organism>
<dbReference type="AlphaFoldDB" id="A0A5B6VA38"/>
<feature type="domain" description="Reverse transcriptase" evidence="1">
    <location>
        <begin position="55"/>
        <end position="312"/>
    </location>
</feature>
<comment type="caution">
    <text evidence="2">The sequence shown here is derived from an EMBL/GenBank/DDBJ whole genome shotgun (WGS) entry which is preliminary data.</text>
</comment>
<keyword evidence="2" id="KW-0548">Nucleotidyltransferase</keyword>
<dbReference type="OrthoDB" id="913615at2759"/>
<dbReference type="SUPFAM" id="SSF56672">
    <property type="entry name" value="DNA/RNA polymerases"/>
    <property type="match status" value="1"/>
</dbReference>
<protein>
    <submittedName>
        <fullName evidence="2">Reverse transcriptase</fullName>
    </submittedName>
</protein>
<dbReference type="PANTHER" id="PTHR46890:SF48">
    <property type="entry name" value="RNA-DIRECTED DNA POLYMERASE"/>
    <property type="match status" value="1"/>
</dbReference>
<dbReference type="GO" id="GO:0003964">
    <property type="term" value="F:RNA-directed DNA polymerase activity"/>
    <property type="evidence" value="ECO:0007669"/>
    <property type="project" value="UniProtKB-KW"/>
</dbReference>
<name>A0A5B6VA38_9ROSI</name>
<dbReference type="InterPro" id="IPR000477">
    <property type="entry name" value="RT_dom"/>
</dbReference>
<reference evidence="3" key="1">
    <citation type="journal article" date="2019" name="Plant Biotechnol. J.">
        <title>Genome sequencing of the Australian wild diploid species Gossypium australe highlights disease resistance and delayed gland morphogenesis.</title>
        <authorList>
            <person name="Cai Y."/>
            <person name="Cai X."/>
            <person name="Wang Q."/>
            <person name="Wang P."/>
            <person name="Zhang Y."/>
            <person name="Cai C."/>
            <person name="Xu Y."/>
            <person name="Wang K."/>
            <person name="Zhou Z."/>
            <person name="Wang C."/>
            <person name="Geng S."/>
            <person name="Li B."/>
            <person name="Dong Q."/>
            <person name="Hou Y."/>
            <person name="Wang H."/>
            <person name="Ai P."/>
            <person name="Liu Z."/>
            <person name="Yi F."/>
            <person name="Sun M."/>
            <person name="An G."/>
            <person name="Cheng J."/>
            <person name="Zhang Y."/>
            <person name="Shi Q."/>
            <person name="Xie Y."/>
            <person name="Shi X."/>
            <person name="Chang Y."/>
            <person name="Huang F."/>
            <person name="Chen Y."/>
            <person name="Hong S."/>
            <person name="Mi L."/>
            <person name="Sun Q."/>
            <person name="Zhang L."/>
            <person name="Zhou B."/>
            <person name="Peng R."/>
            <person name="Zhang X."/>
            <person name="Liu F."/>
        </authorList>
    </citation>
    <scope>NUCLEOTIDE SEQUENCE [LARGE SCALE GENOMIC DNA]</scope>
    <source>
        <strain evidence="3">cv. PA1801</strain>
    </source>
</reference>
<dbReference type="PANTHER" id="PTHR46890">
    <property type="entry name" value="NON-LTR RETROLELEMENT REVERSE TRANSCRIPTASE-LIKE PROTEIN-RELATED"/>
    <property type="match status" value="1"/>
</dbReference>
<evidence type="ECO:0000313" key="3">
    <source>
        <dbReference type="Proteomes" id="UP000325315"/>
    </source>
</evidence>
<sequence>MIIEVIGKKYSEEEVWVALKSIGLTKASGDDGLPALFFQRCWHIVGWDVVAYCLNILNEGVNFNPLNITNIVLIPKIPHPMNLENFRSISLCNVLYKLVAKMIINRFREVLESCIDNAQSSFVPGRLVLYNVLLAYEILHTLHHKKVGKKGSMAVKLDMSKAYDTVEWDFLWAMILDLGNYEVDFFSVIFDHIKWEGGEVFKPSRGLRQGDSLSPFLFLICSEGLSALMRLATRDGLMRGAKASRSGPQISHLLFADDCILFGEVNANEALVLKLILREYERCSGQRVNYDKSTIFFSTNTLNGDHRLCPAY</sequence>
<accession>A0A5B6VA38</accession>